<organism evidence="2 3">
    <name type="scientific">Angomonas deanei</name>
    <dbReference type="NCBI Taxonomy" id="59799"/>
    <lineage>
        <taxon>Eukaryota</taxon>
        <taxon>Discoba</taxon>
        <taxon>Euglenozoa</taxon>
        <taxon>Kinetoplastea</taxon>
        <taxon>Metakinetoplastina</taxon>
        <taxon>Trypanosomatida</taxon>
        <taxon>Trypanosomatidae</taxon>
        <taxon>Strigomonadinae</taxon>
        <taxon>Angomonas</taxon>
    </lineage>
</organism>
<evidence type="ECO:0000313" key="3">
    <source>
        <dbReference type="Proteomes" id="UP000515908"/>
    </source>
</evidence>
<evidence type="ECO:0000256" key="1">
    <source>
        <dbReference type="SAM" id="MobiDB-lite"/>
    </source>
</evidence>
<keyword evidence="3" id="KW-1185">Reference proteome</keyword>
<protein>
    <submittedName>
        <fullName evidence="2">Uncharacterized protein</fullName>
    </submittedName>
</protein>
<feature type="region of interest" description="Disordered" evidence="1">
    <location>
        <begin position="29"/>
        <end position="115"/>
    </location>
</feature>
<dbReference type="VEuPathDB" id="TriTrypDB:ADEAN_000301800"/>
<dbReference type="AlphaFoldDB" id="A0A7G2C9X4"/>
<accession>A0A7G2C9X4</accession>
<dbReference type="Proteomes" id="UP000515908">
    <property type="component" value="Chromosome 05"/>
</dbReference>
<gene>
    <name evidence="2" type="ORF">ADEAN_000301800</name>
</gene>
<feature type="compositionally biased region" description="Polar residues" evidence="1">
    <location>
        <begin position="92"/>
        <end position="115"/>
    </location>
</feature>
<dbReference type="PANTHER" id="PTHR37028:SF8">
    <property type="entry name" value="200 KDA ANTIGEN P200"/>
    <property type="match status" value="1"/>
</dbReference>
<dbReference type="OrthoDB" id="265282at2759"/>
<evidence type="ECO:0000313" key="2">
    <source>
        <dbReference type="EMBL" id="CAD2215563.1"/>
    </source>
</evidence>
<dbReference type="PANTHER" id="PTHR37028">
    <property type="entry name" value="UNNAMED PRODUCT-RELATED"/>
    <property type="match status" value="1"/>
</dbReference>
<name>A0A7G2C9X4_9TRYP</name>
<sequence length="630" mass="70889">MHSPVSDSIDLNDLHFPAAKRRSGEWIEALQTSQSPSKHVVASPGEAFRPYTTPKSRVYETTVDESPIPITQDPTSFCKSSSSLQIAGDSPLLSSNANRSPYTESNTNSPLPRQDSAYSSTLMQALSMSEGAVVTTQVKSRKSRAQSVPSRTTSELYEDGMRAKLAKQQWVSLEQKRQQQLEEAKIKRDCSFSPSISRYAKNIRRPSSLHPQNRASAEVLRKRQWQALKAREQAERELEECTFRPLTLSTARLEQGAITAGPGVHNELYYEAQQRRHFNEVVKPRLVEEVDEAVRTKGGSNRVSPDGLEQIVSRLFSKVVSDKQAPPVVHSFQPQITEASKKIVREKVLLGERDPNIVEHLYTENDQKKPLDGQEDVEGCILESKRKIMKEVFKLKMEEDRDKLGWEYKTGLLVEKYRALSKRASVANGRVYYPDQPQSVLGLARAALDVLTPAEAEELLNVLDGYKQPHTVVGSFVNCVVDYVKEQTEADPEYCSPLLTVLPNSRKPRHVAPAKGKELPIVKREAADPELLQRAREKREEELRQYKASREAAEHEEYPFRPAPPTAYSLRLPPGRQRGGENHQVGAAKTGLGGDENARCPTAEHRDVCTKGLLKLVSLLIRQANHYYYF</sequence>
<reference evidence="2 3" key="1">
    <citation type="submission" date="2020-08" db="EMBL/GenBank/DDBJ databases">
        <authorList>
            <person name="Newling K."/>
            <person name="Davey J."/>
            <person name="Forrester S."/>
        </authorList>
    </citation>
    <scope>NUCLEOTIDE SEQUENCE [LARGE SCALE GENOMIC DNA]</scope>
    <source>
        <strain evidence="3">Crithidia deanei Carvalho (ATCC PRA-265)</strain>
    </source>
</reference>
<feature type="compositionally biased region" description="Polar residues" evidence="1">
    <location>
        <begin position="72"/>
        <end position="85"/>
    </location>
</feature>
<proteinExistence type="predicted"/>
<feature type="region of interest" description="Disordered" evidence="1">
    <location>
        <begin position="573"/>
        <end position="597"/>
    </location>
</feature>
<dbReference type="EMBL" id="LR877149">
    <property type="protein sequence ID" value="CAD2215563.1"/>
    <property type="molecule type" value="Genomic_DNA"/>
</dbReference>